<protein>
    <recommendedName>
        <fullName evidence="3">MATH domain-containing protein</fullName>
    </recommendedName>
</protein>
<dbReference type="AlphaFoldDB" id="A0A565BNG8"/>
<dbReference type="Pfam" id="PF22486">
    <property type="entry name" value="MATH_2"/>
    <property type="match status" value="1"/>
</dbReference>
<gene>
    <name evidence="4" type="ORF">ANE_LOCUS13566</name>
</gene>
<dbReference type="SUPFAM" id="SSF49599">
    <property type="entry name" value="TRAF domain-like"/>
    <property type="match status" value="1"/>
</dbReference>
<proteinExistence type="predicted"/>
<keyword evidence="5" id="KW-1185">Reference proteome</keyword>
<reference evidence="4" key="1">
    <citation type="submission" date="2019-07" db="EMBL/GenBank/DDBJ databases">
        <authorList>
            <person name="Dittberner H."/>
        </authorList>
    </citation>
    <scope>NUCLEOTIDE SEQUENCE [LARGE SCALE GENOMIC DNA]</scope>
</reference>
<feature type="domain" description="MATH" evidence="3">
    <location>
        <begin position="1"/>
        <end position="108"/>
    </location>
</feature>
<sequence>MLPKEIIYVPLNKYLNVYPKGNRFADNHISLYLYVANPKSLRNGWKRSADFYFLVLNQSDKVLYRSSVARNMFCAERTIWGHRKTLPLSKLREKGVLENDKLIIEVYISNVVVSMKEEIVEINGFQVLASRATVVSKLFTEHPDIAKDFNPKNQTLNKPSKNYSETELSKARSELSELMEVGFKLDWLKSKLDKVSLERLMSKFAEVSLEREKADLVQKLEERVTNLEMMDLGRLKLKLEEGPFERKKADESRIQQLEESVKNLALIVSNLKVELEKEKAKSSDDAGFLLVDEVA</sequence>
<dbReference type="Proteomes" id="UP000489600">
    <property type="component" value="Unassembled WGS sequence"/>
</dbReference>
<feature type="coiled-coil region" evidence="2">
    <location>
        <begin position="254"/>
        <end position="281"/>
    </location>
</feature>
<name>A0A565BNG8_9BRAS</name>
<dbReference type="EMBL" id="CABITT030000004">
    <property type="protein sequence ID" value="VVB03122.1"/>
    <property type="molecule type" value="Genomic_DNA"/>
</dbReference>
<keyword evidence="1 2" id="KW-0175">Coiled coil</keyword>
<comment type="caution">
    <text evidence="4">The sequence shown here is derived from an EMBL/GenBank/DDBJ whole genome shotgun (WGS) entry which is preliminary data.</text>
</comment>
<dbReference type="PROSITE" id="PS50144">
    <property type="entry name" value="MATH"/>
    <property type="match status" value="1"/>
</dbReference>
<organism evidence="4 5">
    <name type="scientific">Arabis nemorensis</name>
    <dbReference type="NCBI Taxonomy" id="586526"/>
    <lineage>
        <taxon>Eukaryota</taxon>
        <taxon>Viridiplantae</taxon>
        <taxon>Streptophyta</taxon>
        <taxon>Embryophyta</taxon>
        <taxon>Tracheophyta</taxon>
        <taxon>Spermatophyta</taxon>
        <taxon>Magnoliopsida</taxon>
        <taxon>eudicotyledons</taxon>
        <taxon>Gunneridae</taxon>
        <taxon>Pentapetalae</taxon>
        <taxon>rosids</taxon>
        <taxon>malvids</taxon>
        <taxon>Brassicales</taxon>
        <taxon>Brassicaceae</taxon>
        <taxon>Arabideae</taxon>
        <taxon>Arabis</taxon>
    </lineage>
</organism>
<accession>A0A565BNG8</accession>
<evidence type="ECO:0000259" key="3">
    <source>
        <dbReference type="PROSITE" id="PS50144"/>
    </source>
</evidence>
<dbReference type="InterPro" id="IPR002083">
    <property type="entry name" value="MATH/TRAF_dom"/>
</dbReference>
<evidence type="ECO:0000256" key="1">
    <source>
        <dbReference type="ARBA" id="ARBA00023054"/>
    </source>
</evidence>
<dbReference type="CDD" id="cd00121">
    <property type="entry name" value="MATH"/>
    <property type="match status" value="1"/>
</dbReference>
<dbReference type="InterPro" id="IPR008974">
    <property type="entry name" value="TRAF-like"/>
</dbReference>
<dbReference type="PANTHER" id="PTHR46236">
    <property type="entry name" value="TRAF-LIKE SUPERFAMILY PROTEIN"/>
    <property type="match status" value="1"/>
</dbReference>
<evidence type="ECO:0000313" key="5">
    <source>
        <dbReference type="Proteomes" id="UP000489600"/>
    </source>
</evidence>
<evidence type="ECO:0000256" key="2">
    <source>
        <dbReference type="SAM" id="Coils"/>
    </source>
</evidence>
<dbReference type="InterPro" id="IPR050804">
    <property type="entry name" value="MCC"/>
</dbReference>
<dbReference type="Gene3D" id="2.60.210.10">
    <property type="entry name" value="Apoptosis, Tumor Necrosis Factor Receptor Associated Protein 2, Chain A"/>
    <property type="match status" value="1"/>
</dbReference>
<evidence type="ECO:0000313" key="4">
    <source>
        <dbReference type="EMBL" id="VVB03122.1"/>
    </source>
</evidence>
<dbReference type="OrthoDB" id="1086267at2759"/>
<dbReference type="PANTHER" id="PTHR46236:SF12">
    <property type="entry name" value="MATH DOMAIN-CONTAINING PROTEIN"/>
    <property type="match status" value="1"/>
</dbReference>